<dbReference type="Pfam" id="PF00753">
    <property type="entry name" value="Lactamase_B"/>
    <property type="match status" value="1"/>
</dbReference>
<evidence type="ECO:0000313" key="7">
    <source>
        <dbReference type="EMBL" id="NKE65636.1"/>
    </source>
</evidence>
<evidence type="ECO:0000259" key="6">
    <source>
        <dbReference type="SMART" id="SM00849"/>
    </source>
</evidence>
<reference evidence="7 8" key="1">
    <citation type="journal article" date="2020" name="Nature">
        <title>Bacterial chemolithoautotrophy via manganese oxidation.</title>
        <authorList>
            <person name="Yu H."/>
            <person name="Leadbetter J.R."/>
        </authorList>
    </citation>
    <scope>NUCLEOTIDE SEQUENCE [LARGE SCALE GENOMIC DNA]</scope>
    <source>
        <strain evidence="7 8">RBP-1</strain>
    </source>
</reference>
<dbReference type="PANTHER" id="PTHR46233:SF3">
    <property type="entry name" value="HYDROXYACYLGLUTATHIONE HYDROLASE GLOC"/>
    <property type="match status" value="1"/>
</dbReference>
<comment type="caution">
    <text evidence="7">The sequence shown here is derived from an EMBL/GenBank/DDBJ whole genome shotgun (WGS) entry which is preliminary data.</text>
</comment>
<dbReference type="SUPFAM" id="SSF56281">
    <property type="entry name" value="Metallo-hydrolase/oxidoreductase"/>
    <property type="match status" value="1"/>
</dbReference>
<keyword evidence="8" id="KW-1185">Reference proteome</keyword>
<dbReference type="EMBL" id="VTOX01000002">
    <property type="protein sequence ID" value="NKE65636.1"/>
    <property type="molecule type" value="Genomic_DNA"/>
</dbReference>
<feature type="region of interest" description="Disordered" evidence="5">
    <location>
        <begin position="193"/>
        <end position="212"/>
    </location>
</feature>
<dbReference type="GO" id="GO:0046872">
    <property type="term" value="F:metal ion binding"/>
    <property type="evidence" value="ECO:0007669"/>
    <property type="project" value="UniProtKB-KW"/>
</dbReference>
<gene>
    <name evidence="7" type="ORF">RAMLITH_07350</name>
</gene>
<evidence type="ECO:0000256" key="5">
    <source>
        <dbReference type="SAM" id="MobiDB-lite"/>
    </source>
</evidence>
<protein>
    <submittedName>
        <fullName evidence="7">MBL fold metallo-hydrolase</fullName>
    </submittedName>
</protein>
<dbReference type="Gene3D" id="3.60.15.10">
    <property type="entry name" value="Ribonuclease Z/Hydroxyacylglutathione hydrolase-like"/>
    <property type="match status" value="1"/>
</dbReference>
<dbReference type="GO" id="GO:0016787">
    <property type="term" value="F:hydrolase activity"/>
    <property type="evidence" value="ECO:0007669"/>
    <property type="project" value="UniProtKB-KW"/>
</dbReference>
<dbReference type="AlphaFoldDB" id="A0A7X6I5R7"/>
<dbReference type="PANTHER" id="PTHR46233">
    <property type="entry name" value="HYDROXYACYLGLUTATHIONE HYDROLASE GLOC"/>
    <property type="match status" value="1"/>
</dbReference>
<dbReference type="SMART" id="SM00849">
    <property type="entry name" value="Lactamase_B"/>
    <property type="match status" value="1"/>
</dbReference>
<dbReference type="Proteomes" id="UP000521868">
    <property type="component" value="Unassembled WGS sequence"/>
</dbReference>
<evidence type="ECO:0000256" key="2">
    <source>
        <dbReference type="ARBA" id="ARBA00022723"/>
    </source>
</evidence>
<keyword evidence="3 7" id="KW-0378">Hydrolase</keyword>
<dbReference type="InterPro" id="IPR051453">
    <property type="entry name" value="MBL_Glyoxalase_II"/>
</dbReference>
<evidence type="ECO:0000256" key="4">
    <source>
        <dbReference type="ARBA" id="ARBA00022833"/>
    </source>
</evidence>
<dbReference type="RefSeq" id="WP_168107195.1">
    <property type="nucleotide sequence ID" value="NZ_VTOX01000002.1"/>
</dbReference>
<comment type="cofactor">
    <cofactor evidence="1">
        <name>Zn(2+)</name>
        <dbReference type="ChEBI" id="CHEBI:29105"/>
    </cofactor>
</comment>
<organism evidence="7 8">
    <name type="scientific">Ramlibacter lithotrophicus</name>
    <dbReference type="NCBI Taxonomy" id="2606681"/>
    <lineage>
        <taxon>Bacteria</taxon>
        <taxon>Pseudomonadati</taxon>
        <taxon>Pseudomonadota</taxon>
        <taxon>Betaproteobacteria</taxon>
        <taxon>Burkholderiales</taxon>
        <taxon>Comamonadaceae</taxon>
        <taxon>Ramlibacter</taxon>
    </lineage>
</organism>
<name>A0A7X6I5R7_9BURK</name>
<evidence type="ECO:0000256" key="1">
    <source>
        <dbReference type="ARBA" id="ARBA00001947"/>
    </source>
</evidence>
<dbReference type="InterPro" id="IPR036866">
    <property type="entry name" value="RibonucZ/Hydroxyglut_hydro"/>
</dbReference>
<accession>A0A7X6I5R7</accession>
<evidence type="ECO:0000313" key="8">
    <source>
        <dbReference type="Proteomes" id="UP000521868"/>
    </source>
</evidence>
<evidence type="ECO:0000256" key="3">
    <source>
        <dbReference type="ARBA" id="ARBA00022801"/>
    </source>
</evidence>
<proteinExistence type="predicted"/>
<dbReference type="InterPro" id="IPR001279">
    <property type="entry name" value="Metallo-B-lactamas"/>
</dbReference>
<keyword evidence="4" id="KW-0862">Zinc</keyword>
<keyword evidence="2" id="KW-0479">Metal-binding</keyword>
<feature type="domain" description="Metallo-beta-lactamase" evidence="6">
    <location>
        <begin position="13"/>
        <end position="193"/>
    </location>
</feature>
<sequence length="212" mass="23439">MLKYQTIPVTPFQQNCSLVWDSETKQAAVIDPGGDLETLLGEARRLGLKLEQIWLTHAHIDHAGGTAELAEQLQLPVIGPHAADQFWIDALAQQGAMFGFPEARPFRPTRWLQDGETVELAGHVLHVRHCPGHTPGHVVFHSPEMKRAFVGDVLFAGSIGRTDFPQGDHDTLIASITQRLWPMGDDTVFIPGHGPESTFGRERRSNPYVANT</sequence>
<dbReference type="CDD" id="cd07737">
    <property type="entry name" value="YcbL-like_MBL-fold"/>
    <property type="match status" value="1"/>
</dbReference>